<proteinExistence type="predicted"/>
<dbReference type="EMBL" id="CAJNDS010002159">
    <property type="protein sequence ID" value="CAE7355957.1"/>
    <property type="molecule type" value="Genomic_DNA"/>
</dbReference>
<evidence type="ECO:0000313" key="2">
    <source>
        <dbReference type="Proteomes" id="UP000604046"/>
    </source>
</evidence>
<sequence length="1703" mass="182069">MAESFWCPPKANHYFPALNAATAHGSSFEMQTTNGHAISSAGGIYRLCWCAWGFNCQLPRHFQADAGAMTIIGPSPQYQDRTCVSGQPCFAYNITGQDLGNGDRFMVLETCGLFTAPRRFTGGGVSDLMSENGTLATWGQEPTCMEPYNFDCRGVRPTSQGGNFRLCWCAHNYTCSLASDFRVDIGHLSFLGPYPLTNSRTCVAGQPCAFSGIEGHYTQDGDKLMALDTCAHPETLQLIQSSDKWGIYNQRLVAAGQYGWFDGPSNNASSNGSSFLWGAVDQVITSPGGLYRMCWCAANYPCLEARDFQTDVGELNVIGPFLELPDPTGLLTLEQRLQSFTCTTNEPCSVSGLQGQFLSDGDLLMVKRDCSPAWEFNSTVPYWPSNTFVWGIADPGIVETTVNGITYQTYNWAVIGTTSEREVRSEGAYYRLCWCAAGYTCADPIDFAVDAGTMKLIGPHHNQAKTCFSGAACTASSVTGVGLSNGDRTMVLRYCDTDLYIARFPNEGYSDPAVDNGTTITWSGAAATPVTSPGGFYKLCWCGASQTCTRSGSNFRVEYGLLYIVGPSPLTQSKTCLSGELCAVEDFAGYGLSSGDRMMISSNCGDPNGVIPRFPNMGISGPSTNNGTTFVWDDYVTAGGGIYWMCWCSNMYSCDRADLFNVESGLLTLPGPYLGQERTCRSGTECGFSTLRGLGLADGDRIMIMNQCGTNSILPGWPDNGVSDPAIFQGTEYAWGISSGGLHVTGAGGEYSMCWCSISAPNCSSGEYFRTEVGIMKMLGPAIGQRKYCTSGQVCSITQFGGYELQNGDRILISPSCLPSNASYIEGFSNNGISVGTAGGSRFDFEGRLTASGGVYAMCWCPSGSPCQSPDNFQVDTGNLTVIGPFLDHQKTCISSQVCRFDGFLGQSLLISDRITVLATCGTSFVLPRMPNSALSTEHSNFGNSVSWGPLRATAPGGQYRLCWCAATSKCSSPTDYVVDSGELHIIGPNLYQMQQCYPGVTCSFEDFLGYGLQNGERIMVLDVCGLGAGVPGFPNGAISNLAVSQGMQYGWGDGSSSTDYYPLNTSTPGGFYRLCWCPVGLETCDTSQDFRVDAGALIVKGPFAQVNTLCAAGQTCTLGPWDGALLALSDRVLIIPDGATCGQSAADVQIAQGEPRGVTCNLELTTCEASLSSVETQHGGLFKVCYCVTYLDTNGTDTLPCTEPSEFTSYASNLQVKAGFPCNGNPSAGVPAQEVLINSGQSLQTNSIAPEPDQSSSQNRFLLGGIRESGDYKVCYCSSVLSCSNPYDFGGVAGTVMVSGADSTQVKASARGGKAKQTLKAQAASSPETWEAHEVYVCRRGSECLIELRGNDRLKIVAEGSNCATDSPTFGFGDRLGLATAYLDETNTTSINVFNVGVAKVGTQEEGCLPDDVNCGYKLCYCPGIGNCTLGSSYTHTAGALRVTESIRAIEIDTSFAVTSHSIGLLVDSSYGGGLIRCVINDGPATEWGLYPDSSFFAFGPGSGDVGWGASPGQATSGKNALTIHLTQFVEAGQVVRVWCFLSDSPAYIFPPDLEGEQVVVPLSMKTPRADFLPSKGWHQSLHRLDNMASLYLIAARMISNAQGQLNIQESQDPHRALCYHCTGCLADLQQDNFGNLMLETEYPIPVRETLDIGLIPVLQTATLYRGARNRIQVEKQTPSSGNISWISVEESQSLGDNVIFV</sequence>
<dbReference type="Proteomes" id="UP000604046">
    <property type="component" value="Unassembled WGS sequence"/>
</dbReference>
<reference evidence="1" key="1">
    <citation type="submission" date="2021-02" db="EMBL/GenBank/DDBJ databases">
        <authorList>
            <person name="Dougan E. K."/>
            <person name="Rhodes N."/>
            <person name="Thang M."/>
            <person name="Chan C."/>
        </authorList>
    </citation>
    <scope>NUCLEOTIDE SEQUENCE</scope>
</reference>
<keyword evidence="2" id="KW-1185">Reference proteome</keyword>
<comment type="caution">
    <text evidence="1">The sequence shown here is derived from an EMBL/GenBank/DDBJ whole genome shotgun (WGS) entry which is preliminary data.</text>
</comment>
<protein>
    <submittedName>
        <fullName evidence="1">AgaA33 protein</fullName>
    </submittedName>
</protein>
<gene>
    <name evidence="1" type="primary">agaA33</name>
    <name evidence="1" type="ORF">SNAT2548_LOCUS18934</name>
</gene>
<dbReference type="OrthoDB" id="418921at2759"/>
<organism evidence="1 2">
    <name type="scientific">Symbiodinium natans</name>
    <dbReference type="NCBI Taxonomy" id="878477"/>
    <lineage>
        <taxon>Eukaryota</taxon>
        <taxon>Sar</taxon>
        <taxon>Alveolata</taxon>
        <taxon>Dinophyceae</taxon>
        <taxon>Suessiales</taxon>
        <taxon>Symbiodiniaceae</taxon>
        <taxon>Symbiodinium</taxon>
    </lineage>
</organism>
<accession>A0A812PJG3</accession>
<evidence type="ECO:0000313" key="1">
    <source>
        <dbReference type="EMBL" id="CAE7355957.1"/>
    </source>
</evidence>
<name>A0A812PJG3_9DINO</name>